<name>A0AC61N054_9FIRM</name>
<reference evidence="1" key="1">
    <citation type="submission" date="2021-01" db="EMBL/GenBank/DDBJ databases">
        <title>Complete genome sequence of Clostridiales bacterium R-7.</title>
        <authorList>
            <person name="Mahoney-Kurpe S.C."/>
            <person name="Palevich N."/>
            <person name="Koike S."/>
            <person name="Moon C.D."/>
            <person name="Attwood G.T."/>
        </authorList>
    </citation>
    <scope>NUCLEOTIDE SEQUENCE</scope>
    <source>
        <strain evidence="1">R-7</strain>
    </source>
</reference>
<keyword evidence="2" id="KW-1185">Reference proteome</keyword>
<keyword evidence="1" id="KW-0067">ATP-binding</keyword>
<keyword evidence="1" id="KW-0547">Nucleotide-binding</keyword>
<gene>
    <name evidence="1" type="ORF">JYE49_05630</name>
</gene>
<dbReference type="EMBL" id="CP068393">
    <property type="protein sequence ID" value="QUC68173.1"/>
    <property type="molecule type" value="Genomic_DNA"/>
</dbReference>
<dbReference type="Proteomes" id="UP000682782">
    <property type="component" value="Chromosome"/>
</dbReference>
<proteinExistence type="predicted"/>
<sequence>MNQKHYICRKMFLRILWPSLISSVALAIADVADALVIGNRMGESGLAAIGIVTPLYMILNLLGYGFSTGGCVAFSRMAAEGKEDDALSHFKSIGTLLFGLGVVLAIAGNLLMRPLMQVLGANDGSPELYALCEQYARPLVTAVPVFFLNFLLYDFVRCDNDAPRATLGFSVGCLTDLGLNIWFVLGLGWGVKGSIYATVIAQSVSVIILLTHLINGRGLMNIPRIVKAKLAIGKPVADSLRIGFSASMQYVFQFLFLLLGNRVLLRAGDLGLIKGDLYVAVFDVVMNISYIFNGIYQAFAETMQPLASTFAAEHGRDDLKYLVRMAMATALMVGVPVLLVAAIPAGAVSSFFGLGDAESLKVSVPAIRLFLLSTPLGGLLVILTGFFQSCGREQLAGEITVMRKALFLLPITVALGFWLPKDFWWLFVISEGITMLVMATAVRGRLLRKQDATVPVYSTTMDNQNHELSRVLDEVVAFCEEQEIPMKQAILIQLAVEELSVVTMEKAFSGKPDEYIQLTLAREENGDHVIHIRNSAPYFNPLDLRMGKVQKDETDELMDSVGVMMVRQKVKSLHYRNYEGFNMMTVVI</sequence>
<protein>
    <submittedName>
        <fullName evidence="1">ATP-binding protein</fullName>
    </submittedName>
</protein>
<accession>A0AC61N054</accession>
<evidence type="ECO:0000313" key="1">
    <source>
        <dbReference type="EMBL" id="QUC68173.1"/>
    </source>
</evidence>
<evidence type="ECO:0000313" key="2">
    <source>
        <dbReference type="Proteomes" id="UP000682782"/>
    </source>
</evidence>
<organism evidence="1 2">
    <name type="scientific">Aristaeella hokkaidonensis</name>
    <dbReference type="NCBI Taxonomy" id="3046382"/>
    <lineage>
        <taxon>Bacteria</taxon>
        <taxon>Bacillati</taxon>
        <taxon>Bacillota</taxon>
        <taxon>Clostridia</taxon>
        <taxon>Eubacteriales</taxon>
        <taxon>Aristaeellaceae</taxon>
        <taxon>Aristaeella</taxon>
    </lineage>
</organism>